<keyword evidence="4" id="KW-0032">Aminotransferase</keyword>
<evidence type="ECO:0000256" key="3">
    <source>
        <dbReference type="ARBA" id="ARBA00011738"/>
    </source>
</evidence>
<dbReference type="InterPro" id="IPR015424">
    <property type="entry name" value="PyrdxlP-dep_Trfase"/>
</dbReference>
<evidence type="ECO:0000259" key="7">
    <source>
        <dbReference type="Pfam" id="PF00155"/>
    </source>
</evidence>
<dbReference type="GO" id="GO:0004069">
    <property type="term" value="F:L-aspartate:2-oxoglutarate aminotransferase activity"/>
    <property type="evidence" value="ECO:0007669"/>
    <property type="project" value="TreeGrafter"/>
</dbReference>
<gene>
    <name evidence="8" type="ORF">P171DRAFT_418889</name>
</gene>
<keyword evidence="5 8" id="KW-0808">Transferase</keyword>
<reference evidence="8" key="1">
    <citation type="journal article" date="2020" name="Stud. Mycol.">
        <title>101 Dothideomycetes genomes: a test case for predicting lifestyles and emergence of pathogens.</title>
        <authorList>
            <person name="Haridas S."/>
            <person name="Albert R."/>
            <person name="Binder M."/>
            <person name="Bloem J."/>
            <person name="Labutti K."/>
            <person name="Salamov A."/>
            <person name="Andreopoulos B."/>
            <person name="Baker S."/>
            <person name="Barry K."/>
            <person name="Bills G."/>
            <person name="Bluhm B."/>
            <person name="Cannon C."/>
            <person name="Castanera R."/>
            <person name="Culley D."/>
            <person name="Daum C."/>
            <person name="Ezra D."/>
            <person name="Gonzalez J."/>
            <person name="Henrissat B."/>
            <person name="Kuo A."/>
            <person name="Liang C."/>
            <person name="Lipzen A."/>
            <person name="Lutzoni F."/>
            <person name="Magnuson J."/>
            <person name="Mondo S."/>
            <person name="Nolan M."/>
            <person name="Ohm R."/>
            <person name="Pangilinan J."/>
            <person name="Park H.-J."/>
            <person name="Ramirez L."/>
            <person name="Alfaro M."/>
            <person name="Sun H."/>
            <person name="Tritt A."/>
            <person name="Yoshinaga Y."/>
            <person name="Zwiers L.-H."/>
            <person name="Turgeon B."/>
            <person name="Goodwin S."/>
            <person name="Spatafora J."/>
            <person name="Crous P."/>
            <person name="Grigoriev I."/>
        </authorList>
    </citation>
    <scope>NUCLEOTIDE SEQUENCE</scope>
    <source>
        <strain evidence="8">CBS 690.94</strain>
    </source>
</reference>
<comment type="similarity">
    <text evidence="2">Belongs to the class-I pyridoxal-phosphate-dependent aminotransferase family.</text>
</comment>
<dbReference type="CDD" id="cd00609">
    <property type="entry name" value="AAT_like"/>
    <property type="match status" value="1"/>
</dbReference>
<dbReference type="PANTHER" id="PTHR11879:SF55">
    <property type="entry name" value="GLUTAMATE OXALOACETATE TRANSAMINASE 1, ISOFORM B"/>
    <property type="match status" value="1"/>
</dbReference>
<organism evidence="8 9">
    <name type="scientific">Karstenula rhodostoma CBS 690.94</name>
    <dbReference type="NCBI Taxonomy" id="1392251"/>
    <lineage>
        <taxon>Eukaryota</taxon>
        <taxon>Fungi</taxon>
        <taxon>Dikarya</taxon>
        <taxon>Ascomycota</taxon>
        <taxon>Pezizomycotina</taxon>
        <taxon>Dothideomycetes</taxon>
        <taxon>Pleosporomycetidae</taxon>
        <taxon>Pleosporales</taxon>
        <taxon>Massarineae</taxon>
        <taxon>Didymosphaeriaceae</taxon>
        <taxon>Karstenula</taxon>
    </lineage>
</organism>
<dbReference type="InterPro" id="IPR015422">
    <property type="entry name" value="PyrdxlP-dep_Trfase_small"/>
</dbReference>
<evidence type="ECO:0000256" key="4">
    <source>
        <dbReference type="ARBA" id="ARBA00022576"/>
    </source>
</evidence>
<feature type="domain" description="Aminotransferase class I/classII large" evidence="7">
    <location>
        <begin position="37"/>
        <end position="416"/>
    </location>
</feature>
<dbReference type="SUPFAM" id="SSF53383">
    <property type="entry name" value="PLP-dependent transferases"/>
    <property type="match status" value="1"/>
</dbReference>
<dbReference type="EMBL" id="MU001506">
    <property type="protein sequence ID" value="KAF2440813.1"/>
    <property type="molecule type" value="Genomic_DNA"/>
</dbReference>
<evidence type="ECO:0000256" key="2">
    <source>
        <dbReference type="ARBA" id="ARBA00007441"/>
    </source>
</evidence>
<accession>A0A9P4U946</accession>
<dbReference type="InterPro" id="IPR000796">
    <property type="entry name" value="Asp_trans"/>
</dbReference>
<evidence type="ECO:0000313" key="8">
    <source>
        <dbReference type="EMBL" id="KAF2440813.1"/>
    </source>
</evidence>
<protein>
    <submittedName>
        <fullName evidence="8">PLP-dependent transferase</fullName>
    </submittedName>
</protein>
<evidence type="ECO:0000313" key="9">
    <source>
        <dbReference type="Proteomes" id="UP000799764"/>
    </source>
</evidence>
<comment type="caution">
    <text evidence="8">The sequence shown here is derived from an EMBL/GenBank/DDBJ whole genome shotgun (WGS) entry which is preliminary data.</text>
</comment>
<comment type="cofactor">
    <cofactor evidence="1">
        <name>pyridoxal 5'-phosphate</name>
        <dbReference type="ChEBI" id="CHEBI:597326"/>
    </cofactor>
</comment>
<dbReference type="GO" id="GO:0006520">
    <property type="term" value="P:amino acid metabolic process"/>
    <property type="evidence" value="ECO:0007669"/>
    <property type="project" value="InterPro"/>
</dbReference>
<keyword evidence="9" id="KW-1185">Reference proteome</keyword>
<comment type="subunit">
    <text evidence="3">Homodimer.</text>
</comment>
<proteinExistence type="inferred from homology"/>
<dbReference type="NCBIfam" id="NF006719">
    <property type="entry name" value="PRK09257.1"/>
    <property type="match status" value="1"/>
</dbReference>
<dbReference type="OrthoDB" id="6752799at2759"/>
<dbReference type="Proteomes" id="UP000799764">
    <property type="component" value="Unassembled WGS sequence"/>
</dbReference>
<dbReference type="Gene3D" id="3.90.1150.10">
    <property type="entry name" value="Aspartate Aminotransferase, domain 1"/>
    <property type="match status" value="1"/>
</dbReference>
<keyword evidence="6" id="KW-0663">Pyridoxal phosphate</keyword>
<dbReference type="Pfam" id="PF00155">
    <property type="entry name" value="Aminotran_1_2"/>
    <property type="match status" value="1"/>
</dbReference>
<dbReference type="PRINTS" id="PR00799">
    <property type="entry name" value="TRANSAMINASE"/>
</dbReference>
<dbReference type="AlphaFoldDB" id="A0A9P4U946"/>
<dbReference type="Gene3D" id="3.40.640.10">
    <property type="entry name" value="Type I PLP-dependent aspartate aminotransferase-like (Major domain)"/>
    <property type="match status" value="1"/>
</dbReference>
<evidence type="ECO:0000256" key="1">
    <source>
        <dbReference type="ARBA" id="ARBA00001933"/>
    </source>
</evidence>
<sequence length="424" mass="46948">MSNTRTKPNSFSDVPAAPVDPMFVLKKEYDQDAYPLKVDLGAGVLRDQQGACYELAVVKEAKRQLEELHLSHDYRPTTGNEAFRKNAARLMFGDQCETIKAGRIASIQTVAGTGACRIGAVFLKKYWSSTSSSTPPSVHIGTPTWGNYHPLFKHAGFETSIETYPYLDTSQDIDLDSVLTALNSAPDRSIFVFQGCCHNPTGRDYSMSQWTQIAEAMQAKGHFAFFDTAYQGLGHSAPEDAWAVRHFTERNIDILVCQSFSKNAGLYSERVGALHVLCATPSIANNVLDQLRSLMRWEVSSAPAYGAELANILMSNPALQARWQTELGTIRQGIASLRKEFHRQMTEYFKTPSPRTGTVDGWDHILKENGLFSWTGLTAAQTRSLIDKHHVYLPGNGRINVSGLNATNITRVAEAFNDVIKSSM</sequence>
<dbReference type="PANTHER" id="PTHR11879">
    <property type="entry name" value="ASPARTATE AMINOTRANSFERASE"/>
    <property type="match status" value="1"/>
</dbReference>
<evidence type="ECO:0000256" key="5">
    <source>
        <dbReference type="ARBA" id="ARBA00022679"/>
    </source>
</evidence>
<dbReference type="GO" id="GO:0030170">
    <property type="term" value="F:pyridoxal phosphate binding"/>
    <property type="evidence" value="ECO:0007669"/>
    <property type="project" value="InterPro"/>
</dbReference>
<dbReference type="InterPro" id="IPR015421">
    <property type="entry name" value="PyrdxlP-dep_Trfase_major"/>
</dbReference>
<name>A0A9P4U946_9PLEO</name>
<evidence type="ECO:0000256" key="6">
    <source>
        <dbReference type="ARBA" id="ARBA00022898"/>
    </source>
</evidence>
<dbReference type="InterPro" id="IPR004839">
    <property type="entry name" value="Aminotransferase_I/II_large"/>
</dbReference>